<dbReference type="GO" id="GO:0006355">
    <property type="term" value="P:regulation of DNA-templated transcription"/>
    <property type="evidence" value="ECO:0007669"/>
    <property type="project" value="InterPro"/>
</dbReference>
<dbReference type="GO" id="GO:0016301">
    <property type="term" value="F:kinase activity"/>
    <property type="evidence" value="ECO:0007669"/>
    <property type="project" value="UniProtKB-KW"/>
</dbReference>
<reference evidence="4" key="1">
    <citation type="submission" date="2014-12" db="EMBL/GenBank/DDBJ databases">
        <title>Genome sequence of Clostridium beijerinckii strain 59B.</title>
        <authorList>
            <person name="Little G.T."/>
            <person name="Minton N.P."/>
        </authorList>
    </citation>
    <scope>NUCLEOTIDE SEQUENCE [LARGE SCALE GENOMIC DNA]</scope>
    <source>
        <strain evidence="4">59B</strain>
    </source>
</reference>
<dbReference type="RefSeq" id="WP_041894155.1">
    <property type="nucleotide sequence ID" value="NZ_CP010086.2"/>
</dbReference>
<dbReference type="AlphaFoldDB" id="A0A0B5QHD7"/>
<dbReference type="STRING" id="1520.LF65_00744"/>
<dbReference type="SMART" id="SM00091">
    <property type="entry name" value="PAS"/>
    <property type="match status" value="3"/>
</dbReference>
<dbReference type="SUPFAM" id="SSF55785">
    <property type="entry name" value="PYP-like sensor domain (PAS domain)"/>
    <property type="match status" value="3"/>
</dbReference>
<evidence type="ECO:0000259" key="2">
    <source>
        <dbReference type="PROSITE" id="PS50112"/>
    </source>
</evidence>
<feature type="domain" description="PAS" evidence="2">
    <location>
        <begin position="18"/>
        <end position="66"/>
    </location>
</feature>
<dbReference type="CDD" id="cd00130">
    <property type="entry name" value="PAS"/>
    <property type="match status" value="2"/>
</dbReference>
<dbReference type="EMBL" id="CP010086">
    <property type="protein sequence ID" value="AJG97372.1"/>
    <property type="molecule type" value="Genomic_DNA"/>
</dbReference>
<sequence length="607" mass="70638">MREGKESIKTLDESVEISQSNYKEIWDKVNELVFVIEISKGFVPKNFIDFNNKVCSKLGYSREELIKILPSNVLNLTNIEDKISIFENLSNKRVCDKIELTLKAKDEKRIYAKSNISIFSHEEKDFALVIATDITEYKILEEELKGILNGIPDVIKVYNTDYTISFFNEAGYEFYNKTSEEIKGKMCYEVLSRNEKCLDCSFEEVVATKKMLSRERYIPELNKFMDVCYNPVLDKNGELLFIVERLRDITEKKMLDNITKDSRERYKQIIDNSPDAVIIIVDNKIALANNEACNLFATLYDDLIGSNVYRHFEDKYKKALHKVFRNIISERKMKEIYDYDFYVPNNKLINVQVSYSYILYEGNQAILAAIRDITEMKRDIKKAAELQRSTLQKEFPAQNFIDTMSVYMPAHTISGDFYRIYEMNKDFIIGMIIDVRGKGISAALNISAFDILCFQEVNKGHHDPMEIVKNLNKKLVKYYEENYVAVCCFSMDFNSNELKVVGAGINQFLFQKKGENLEEKIVEGSFLGMFDNSEFCEQTIFFESGDKIFFFTDGLDFILEEDKVIQEYMRDASIFEFKNYLDDFLSDSILESGKLKDDCTMVAIEIK</sequence>
<dbReference type="OrthoDB" id="9763484at2"/>
<dbReference type="InterPro" id="IPR052016">
    <property type="entry name" value="Bact_Sigma-Reg"/>
</dbReference>
<dbReference type="PROSITE" id="PS50112">
    <property type="entry name" value="PAS"/>
    <property type="match status" value="1"/>
</dbReference>
<dbReference type="PANTHER" id="PTHR43156:SF2">
    <property type="entry name" value="STAGE II SPORULATION PROTEIN E"/>
    <property type="match status" value="1"/>
</dbReference>
<dbReference type="Pfam" id="PF07228">
    <property type="entry name" value="SpoIIE"/>
    <property type="match status" value="1"/>
</dbReference>
<dbReference type="InterPro" id="IPR013656">
    <property type="entry name" value="PAS_4"/>
</dbReference>
<dbReference type="NCBIfam" id="TIGR00229">
    <property type="entry name" value="sensory_box"/>
    <property type="match status" value="2"/>
</dbReference>
<dbReference type="KEGG" id="cbei:LF65_00744"/>
<dbReference type="Pfam" id="PF08448">
    <property type="entry name" value="PAS_4"/>
    <property type="match status" value="1"/>
</dbReference>
<dbReference type="Gene3D" id="3.60.40.10">
    <property type="entry name" value="PPM-type phosphatase domain"/>
    <property type="match status" value="1"/>
</dbReference>
<dbReference type="InterPro" id="IPR035965">
    <property type="entry name" value="PAS-like_dom_sf"/>
</dbReference>
<dbReference type="SMART" id="SM00331">
    <property type="entry name" value="PP2C_SIG"/>
    <property type="match status" value="1"/>
</dbReference>
<accession>A0A0B5QHD7</accession>
<dbReference type="Gene3D" id="3.30.450.20">
    <property type="entry name" value="PAS domain"/>
    <property type="match status" value="3"/>
</dbReference>
<dbReference type="Pfam" id="PF13426">
    <property type="entry name" value="PAS_9"/>
    <property type="match status" value="1"/>
</dbReference>
<dbReference type="GO" id="GO:0016791">
    <property type="term" value="F:phosphatase activity"/>
    <property type="evidence" value="ECO:0007669"/>
    <property type="project" value="TreeGrafter"/>
</dbReference>
<protein>
    <submittedName>
        <fullName evidence="3">Histidine kinase</fullName>
    </submittedName>
</protein>
<organism evidence="3 4">
    <name type="scientific">Clostridium beijerinckii</name>
    <name type="common">Clostridium MP</name>
    <dbReference type="NCBI Taxonomy" id="1520"/>
    <lineage>
        <taxon>Bacteria</taxon>
        <taxon>Bacillati</taxon>
        <taxon>Bacillota</taxon>
        <taxon>Clostridia</taxon>
        <taxon>Eubacteriales</taxon>
        <taxon>Clostridiaceae</taxon>
        <taxon>Clostridium</taxon>
    </lineage>
</organism>
<dbReference type="InterPro" id="IPR036457">
    <property type="entry name" value="PPM-type-like_dom_sf"/>
</dbReference>
<dbReference type="InterPro" id="IPR000014">
    <property type="entry name" value="PAS"/>
</dbReference>
<keyword evidence="3" id="KW-0418">Kinase</keyword>
<proteinExistence type="predicted"/>
<dbReference type="Proteomes" id="UP000031866">
    <property type="component" value="Chromosome"/>
</dbReference>
<name>A0A0B5QHD7_CLOBE</name>
<dbReference type="PANTHER" id="PTHR43156">
    <property type="entry name" value="STAGE II SPORULATION PROTEIN E-RELATED"/>
    <property type="match status" value="1"/>
</dbReference>
<keyword evidence="1" id="KW-0378">Hydrolase</keyword>
<evidence type="ECO:0000256" key="1">
    <source>
        <dbReference type="ARBA" id="ARBA00022801"/>
    </source>
</evidence>
<evidence type="ECO:0000313" key="3">
    <source>
        <dbReference type="EMBL" id="AJG97372.1"/>
    </source>
</evidence>
<dbReference type="InterPro" id="IPR001932">
    <property type="entry name" value="PPM-type_phosphatase-like_dom"/>
</dbReference>
<keyword evidence="3" id="KW-0808">Transferase</keyword>
<evidence type="ECO:0000313" key="4">
    <source>
        <dbReference type="Proteomes" id="UP000031866"/>
    </source>
</evidence>
<dbReference type="InterPro" id="IPR013767">
    <property type="entry name" value="PAS_fold"/>
</dbReference>
<gene>
    <name evidence="3" type="ORF">LF65_00744</name>
</gene>
<dbReference type="Pfam" id="PF00989">
    <property type="entry name" value="PAS"/>
    <property type="match status" value="1"/>
</dbReference>